<organism evidence="5">
    <name type="scientific">Aureoumbra lagunensis</name>
    <dbReference type="NCBI Taxonomy" id="44058"/>
    <lineage>
        <taxon>Eukaryota</taxon>
        <taxon>Sar</taxon>
        <taxon>Stramenopiles</taxon>
        <taxon>Ochrophyta</taxon>
        <taxon>Pelagophyceae</taxon>
        <taxon>Pelagomonadales</taxon>
        <taxon>Aureoumbra</taxon>
    </lineage>
</organism>
<feature type="compositionally biased region" description="Polar residues" evidence="3">
    <location>
        <begin position="413"/>
        <end position="425"/>
    </location>
</feature>
<dbReference type="EMBL" id="HBIJ01003299">
    <property type="protein sequence ID" value="CAE0361555.1"/>
    <property type="molecule type" value="Transcribed_RNA"/>
</dbReference>
<gene>
    <name evidence="5" type="ORF">ALAG00032_LOCUS2288</name>
</gene>
<reference evidence="5" key="1">
    <citation type="submission" date="2021-01" db="EMBL/GenBank/DDBJ databases">
        <authorList>
            <person name="Corre E."/>
            <person name="Pelletier E."/>
            <person name="Niang G."/>
            <person name="Scheremetjew M."/>
            <person name="Finn R."/>
            <person name="Kale V."/>
            <person name="Holt S."/>
            <person name="Cochrane G."/>
            <person name="Meng A."/>
            <person name="Brown T."/>
            <person name="Cohen L."/>
        </authorList>
    </citation>
    <scope>NUCLEOTIDE SEQUENCE</scope>
    <source>
        <strain evidence="5">CCMP1510</strain>
    </source>
</reference>
<feature type="domain" description="Protein kinase" evidence="4">
    <location>
        <begin position="78"/>
        <end position="616"/>
    </location>
</feature>
<dbReference type="SMART" id="SM00220">
    <property type="entry name" value="S_TKc"/>
    <property type="match status" value="1"/>
</dbReference>
<proteinExistence type="predicted"/>
<dbReference type="AlphaFoldDB" id="A0A7S3NHV8"/>
<feature type="compositionally biased region" description="Polar residues" evidence="3">
    <location>
        <begin position="652"/>
        <end position="666"/>
    </location>
</feature>
<name>A0A7S3NHV8_9STRA</name>
<dbReference type="PROSITE" id="PS00108">
    <property type="entry name" value="PROTEIN_KINASE_ST"/>
    <property type="match status" value="1"/>
</dbReference>
<sequence length="834" mass="92414">MWKQLFSSVVPSSVTTNAKKNEHSLMNQESSSTLVEAPRGLRRVIEYLENKRSKEVTAEANANKKVPSYVVEALGPGWTLRGGLGSGAYAKVFEATWIGDNRNGMKFDVFTQKNKGVDCAIKVMRDVDMESWEISRRFVRELLILRRLRAVEGVVSLYGCRTPKPESTRHKRDLYLFFEACLTDFRQLTKMDVFLTFPDARRLLKELLMAIAHMHASDIIHRDIKPANLLLHADGTLKVCDFGLARVVPPNAKSESGSEDDEESASTIGTVPKINNQQQSNLSLGKSDVTNTVLKKSASKGMIAAEIPPDNNSLPQEWMSPGIQTTLHPQAEGKSPNISMGGSKSPSVLLTSTKKLPPDAHECKETIQDVGSEITADDDGLKETSPNKPISRSSSKKKVAFAVDGDGIDEPGTSRSAQSFTSASVGTEDDSSGLAMMSENKQIGTSYHLPRAELRRMYTEHVVTRWYRAPELVLLQPYNGAVDVWAAACVFAECFLGTCAEICPDKRDRRPLFPGRSCYPLSPMGASRDGWHQKNDQLQAIFNVRGTPNPHEIEALENDYRGMKNYLRRLIKLERVPLGTIFPAADPSAIDLLEKMLAFSPDQRASVAECLRHEYLRSSNTYPPGDPYHLTEESLASRPSLPPLDGYGDWSPASSRWSSNPESRPSTAALGPAMSQLEDDEAWERVAQHEADADMSRVLWKLVDCFPSELAPDGGLVGDDDTMSNSQDNDDHNTLPASSEKKNNKISSQLSYDDHRLCINSSDPGRPSSVDQTGTRQRSASSDAANFNNQPRNTSFLKRRASKLGMLPSQWRSNFLDHRNKQRAGSDTISRQHK</sequence>
<dbReference type="SUPFAM" id="SSF56112">
    <property type="entry name" value="Protein kinase-like (PK-like)"/>
    <property type="match status" value="1"/>
</dbReference>
<feature type="compositionally biased region" description="Polar residues" evidence="3">
    <location>
        <begin position="265"/>
        <end position="286"/>
    </location>
</feature>
<feature type="compositionally biased region" description="Basic and acidic residues" evidence="3">
    <location>
        <begin position="729"/>
        <end position="743"/>
    </location>
</feature>
<dbReference type="GO" id="GO:0005524">
    <property type="term" value="F:ATP binding"/>
    <property type="evidence" value="ECO:0007669"/>
    <property type="project" value="UniProtKB-KW"/>
</dbReference>
<feature type="region of interest" description="Disordered" evidence="3">
    <location>
        <begin position="756"/>
        <end position="834"/>
    </location>
</feature>
<evidence type="ECO:0000259" key="4">
    <source>
        <dbReference type="PROSITE" id="PS50011"/>
    </source>
</evidence>
<evidence type="ECO:0000313" key="5">
    <source>
        <dbReference type="EMBL" id="CAE0361555.1"/>
    </source>
</evidence>
<dbReference type="GO" id="GO:0004672">
    <property type="term" value="F:protein kinase activity"/>
    <property type="evidence" value="ECO:0007669"/>
    <property type="project" value="InterPro"/>
</dbReference>
<feature type="region of interest" description="Disordered" evidence="3">
    <location>
        <begin position="621"/>
        <end position="674"/>
    </location>
</feature>
<dbReference type="InterPro" id="IPR008271">
    <property type="entry name" value="Ser/Thr_kinase_AS"/>
</dbReference>
<evidence type="ECO:0000256" key="2">
    <source>
        <dbReference type="ARBA" id="ARBA00022840"/>
    </source>
</evidence>
<dbReference type="InterPro" id="IPR011009">
    <property type="entry name" value="Kinase-like_dom_sf"/>
</dbReference>
<dbReference type="CDD" id="cd00180">
    <property type="entry name" value="PKc"/>
    <property type="match status" value="1"/>
</dbReference>
<dbReference type="Gene3D" id="1.10.510.10">
    <property type="entry name" value="Transferase(Phosphotransferase) domain 1"/>
    <property type="match status" value="2"/>
</dbReference>
<evidence type="ECO:0000256" key="3">
    <source>
        <dbReference type="SAM" id="MobiDB-lite"/>
    </source>
</evidence>
<feature type="compositionally biased region" description="Polar residues" evidence="3">
    <location>
        <begin position="759"/>
        <end position="796"/>
    </location>
</feature>
<feature type="region of interest" description="Disordered" evidence="3">
    <location>
        <begin position="370"/>
        <end position="432"/>
    </location>
</feature>
<protein>
    <recommendedName>
        <fullName evidence="4">Protein kinase domain-containing protein</fullName>
    </recommendedName>
</protein>
<feature type="region of interest" description="Disordered" evidence="3">
    <location>
        <begin position="713"/>
        <end position="744"/>
    </location>
</feature>
<feature type="compositionally biased region" description="Polar residues" evidence="3">
    <location>
        <begin position="384"/>
        <end position="393"/>
    </location>
</feature>
<accession>A0A7S3NHV8</accession>
<feature type="region of interest" description="Disordered" evidence="3">
    <location>
        <begin position="250"/>
        <end position="286"/>
    </location>
</feature>
<dbReference type="InterPro" id="IPR000719">
    <property type="entry name" value="Prot_kinase_dom"/>
</dbReference>
<dbReference type="InterPro" id="IPR050117">
    <property type="entry name" value="MAPK"/>
</dbReference>
<feature type="compositionally biased region" description="Polar residues" evidence="3">
    <location>
        <begin position="823"/>
        <end position="834"/>
    </location>
</feature>
<evidence type="ECO:0000256" key="1">
    <source>
        <dbReference type="ARBA" id="ARBA00022741"/>
    </source>
</evidence>
<keyword evidence="1" id="KW-0547">Nucleotide-binding</keyword>
<dbReference type="Pfam" id="PF00069">
    <property type="entry name" value="Pkinase"/>
    <property type="match status" value="2"/>
</dbReference>
<dbReference type="PANTHER" id="PTHR24055">
    <property type="entry name" value="MITOGEN-ACTIVATED PROTEIN KINASE"/>
    <property type="match status" value="1"/>
</dbReference>
<keyword evidence="2" id="KW-0067">ATP-binding</keyword>
<dbReference type="PROSITE" id="PS50011">
    <property type="entry name" value="PROTEIN_KINASE_DOM"/>
    <property type="match status" value="1"/>
</dbReference>